<feature type="domain" description="PH" evidence="4">
    <location>
        <begin position="454"/>
        <end position="553"/>
    </location>
</feature>
<feature type="region of interest" description="Disordered" evidence="3">
    <location>
        <begin position="819"/>
        <end position="868"/>
    </location>
</feature>
<dbReference type="InterPro" id="IPR017874">
    <property type="entry name" value="CRIC_domain"/>
</dbReference>
<dbReference type="PROSITE" id="PS50003">
    <property type="entry name" value="PH_DOMAIN"/>
    <property type="match status" value="1"/>
</dbReference>
<feature type="compositionally biased region" description="Basic residues" evidence="3">
    <location>
        <begin position="857"/>
        <end position="868"/>
    </location>
</feature>
<dbReference type="Gene3D" id="2.30.42.10">
    <property type="match status" value="1"/>
</dbReference>
<dbReference type="InterPro" id="IPR013761">
    <property type="entry name" value="SAM/pointed_sf"/>
</dbReference>
<feature type="compositionally biased region" description="Low complexity" evidence="3">
    <location>
        <begin position="397"/>
        <end position="414"/>
    </location>
</feature>
<dbReference type="InterPro" id="IPR036034">
    <property type="entry name" value="PDZ_sf"/>
</dbReference>
<dbReference type="SMART" id="SM00454">
    <property type="entry name" value="SAM"/>
    <property type="match status" value="1"/>
</dbReference>
<evidence type="ECO:0000256" key="1">
    <source>
        <dbReference type="ARBA" id="ARBA00009498"/>
    </source>
</evidence>
<dbReference type="PROSITE" id="PS50106">
    <property type="entry name" value="PDZ"/>
    <property type="match status" value="1"/>
</dbReference>
<evidence type="ECO:0000313" key="8">
    <source>
        <dbReference type="Ensembl" id="ENSCMIP00000042720.1"/>
    </source>
</evidence>
<reference evidence="9" key="3">
    <citation type="journal article" date="2014" name="Nature">
        <title>Elephant shark genome provides unique insights into gnathostome evolution.</title>
        <authorList>
            <consortium name="International Elephant Shark Genome Sequencing Consortium"/>
            <person name="Venkatesh B."/>
            <person name="Lee A.P."/>
            <person name="Ravi V."/>
            <person name="Maurya A.K."/>
            <person name="Lian M.M."/>
            <person name="Swann J.B."/>
            <person name="Ohta Y."/>
            <person name="Flajnik M.F."/>
            <person name="Sutoh Y."/>
            <person name="Kasahara M."/>
            <person name="Hoon S."/>
            <person name="Gangu V."/>
            <person name="Roy S.W."/>
            <person name="Irimia M."/>
            <person name="Korzh V."/>
            <person name="Kondrychyn I."/>
            <person name="Lim Z.W."/>
            <person name="Tay B.H."/>
            <person name="Tohari S."/>
            <person name="Kong K.W."/>
            <person name="Ho S."/>
            <person name="Lorente-Galdos B."/>
            <person name="Quilez J."/>
            <person name="Marques-Bonet T."/>
            <person name="Raney B.J."/>
            <person name="Ingham P.W."/>
            <person name="Tay A."/>
            <person name="Hillier L.W."/>
            <person name="Minx P."/>
            <person name="Boehm T."/>
            <person name="Wilson R.K."/>
            <person name="Brenner S."/>
            <person name="Warren W.C."/>
        </authorList>
    </citation>
    <scope>NUCLEOTIDE SEQUENCE [LARGE SCALE GENOMIC DNA]</scope>
</reference>
<accession>A0A4W3KC07</accession>
<dbReference type="Pfam" id="PF00595">
    <property type="entry name" value="PDZ"/>
    <property type="match status" value="1"/>
</dbReference>
<feature type="region of interest" description="Disordered" evidence="3">
    <location>
        <begin position="292"/>
        <end position="435"/>
    </location>
</feature>
<feature type="region of interest" description="Disordered" evidence="3">
    <location>
        <begin position="748"/>
        <end position="805"/>
    </location>
</feature>
<dbReference type="Pfam" id="PF10534">
    <property type="entry name" value="CRIC_ras_sig"/>
    <property type="match status" value="1"/>
</dbReference>
<dbReference type="FunFam" id="2.30.42.10:FF:000060">
    <property type="entry name" value="Connector enhancer of kinase suppressor of Ras 2"/>
    <property type="match status" value="1"/>
</dbReference>
<dbReference type="InterPro" id="IPR001849">
    <property type="entry name" value="PH_domain"/>
</dbReference>
<dbReference type="SMART" id="SM00233">
    <property type="entry name" value="PH"/>
    <property type="match status" value="1"/>
</dbReference>
<feature type="compositionally biased region" description="Polar residues" evidence="3">
    <location>
        <begin position="292"/>
        <end position="305"/>
    </location>
</feature>
<dbReference type="InterPro" id="IPR051566">
    <property type="entry name" value="CNKSR"/>
</dbReference>
<feature type="compositionally biased region" description="Low complexity" evidence="3">
    <location>
        <begin position="343"/>
        <end position="354"/>
    </location>
</feature>
<dbReference type="InterPro" id="IPR049628">
    <property type="entry name" value="CNK1-3_SAM"/>
</dbReference>
<dbReference type="InParanoid" id="A0A4W3KC07"/>
<evidence type="ECO:0000259" key="5">
    <source>
        <dbReference type="PROSITE" id="PS50105"/>
    </source>
</evidence>
<keyword evidence="9" id="KW-1185">Reference proteome</keyword>
<feature type="compositionally biased region" description="Basic and acidic residues" evidence="3">
    <location>
        <begin position="358"/>
        <end position="372"/>
    </location>
</feature>
<dbReference type="SUPFAM" id="SSF50729">
    <property type="entry name" value="PH domain-like"/>
    <property type="match status" value="1"/>
</dbReference>
<feature type="compositionally biased region" description="Polar residues" evidence="3">
    <location>
        <begin position="775"/>
        <end position="786"/>
    </location>
</feature>
<dbReference type="Gene3D" id="2.30.29.30">
    <property type="entry name" value="Pleckstrin-homology domain (PH domain)/Phosphotyrosine-binding domain (PTB)"/>
    <property type="match status" value="1"/>
</dbReference>
<dbReference type="OMA" id="KEQSEDM"/>
<gene>
    <name evidence="8" type="primary">cnksr1</name>
</gene>
<dbReference type="SMART" id="SM00228">
    <property type="entry name" value="PDZ"/>
    <property type="match status" value="1"/>
</dbReference>
<name>A0A4W3KC07_CALMI</name>
<evidence type="ECO:0000313" key="9">
    <source>
        <dbReference type="Proteomes" id="UP000314986"/>
    </source>
</evidence>
<proteinExistence type="inferred from homology"/>
<feature type="compositionally biased region" description="Low complexity" evidence="3">
    <location>
        <begin position="640"/>
        <end position="651"/>
    </location>
</feature>
<dbReference type="PROSITE" id="PS51290">
    <property type="entry name" value="CRIC"/>
    <property type="match status" value="1"/>
</dbReference>
<dbReference type="Ensembl" id="ENSCMIT00000043339.1">
    <property type="protein sequence ID" value="ENSCMIP00000042720.1"/>
    <property type="gene ID" value="ENSCMIG00000017760.1"/>
</dbReference>
<dbReference type="PANTHER" id="PTHR12844">
    <property type="entry name" value="CONNECTOR ENCHANCER OF KINASE SUPPRESSOR OF RAS"/>
    <property type="match status" value="1"/>
</dbReference>
<dbReference type="Proteomes" id="UP000314986">
    <property type="component" value="Unassembled WGS sequence"/>
</dbReference>
<dbReference type="SUPFAM" id="SSF50156">
    <property type="entry name" value="PDZ domain-like"/>
    <property type="match status" value="1"/>
</dbReference>
<dbReference type="GeneTree" id="ENSGT00940000159599"/>
<protein>
    <recommendedName>
        <fullName evidence="10">Connector enhancer of kinase suppressor of ras 1</fullName>
    </recommendedName>
</protein>
<dbReference type="CDD" id="cd06748">
    <property type="entry name" value="PDZ_CNK1_2_3-like"/>
    <property type="match status" value="1"/>
</dbReference>
<dbReference type="AlphaFoldDB" id="A0A4W3KC07"/>
<feature type="compositionally biased region" description="Acidic residues" evidence="3">
    <location>
        <begin position="568"/>
        <end position="581"/>
    </location>
</feature>
<dbReference type="CDD" id="cd09511">
    <property type="entry name" value="SAM_CNK1_2_3-suppressor"/>
    <property type="match status" value="1"/>
</dbReference>
<feature type="domain" description="PDZ" evidence="6">
    <location>
        <begin position="205"/>
        <end position="286"/>
    </location>
</feature>
<evidence type="ECO:0000256" key="3">
    <source>
        <dbReference type="SAM" id="MobiDB-lite"/>
    </source>
</evidence>
<dbReference type="Gene3D" id="1.10.150.50">
    <property type="entry name" value="Transcription Factor, Ets-1"/>
    <property type="match status" value="1"/>
</dbReference>
<dbReference type="InterPro" id="IPR001660">
    <property type="entry name" value="SAM"/>
</dbReference>
<keyword evidence="2" id="KW-0597">Phosphoprotein</keyword>
<sequence length="868" mass="97100">MEAISSWDPSRVSHWLQGLEDSVQHYPFAQWQVNGEQLLRLSPQELEELGVTRVGHQELILEAVELLCALTYDLERENLKALMEKMRAVSVSVQTCIMSRRKVFAGAKRTPTDLLLLVMDLLQATKAIFSWLNRYPFLCIVDYSTVKRRIIQLCMELARCVNKDHSTEDKEDQVLTVCRELSELSELVQKSSPKQLLCECANLERVQLVTVSPGQSLGIEIKSNNGLHFITGTTANSPARRCQKIQAGDEVVKVNDSVVVGWTLRNLVSKLREDSHQVVLVMKKVPVDSMSLISASDSPQSQTVKRLSDDVESCQDLERTSRGSSRTSVPGPDTETMEQPWRTSRPSSVTSHSSTDCEQNRGRSDSEAEPTRATEGNGGLVLPMLVKSSVRTECEAGDSSADAASPGQSAPSGAEPVQGTPESGNTVRLRTRRKKKGVATALSRRRISCRDLGLGECYGWLWKKKENARFMSQKWNRRWFVLKGPSLYWYSSESDEKAEGFVKLPSYVVEAAGEHKRKFVFQLSHKKFKSFVFSSENVDEMKKWIKSLISAIRKYKPDKHWENKEEDCWSETETEEVDDSPEAPQPSNAPRTTSYQQAQRLSDLPPVERYRMNSEARGVPVAKKPENTDTLTPGSKQHHSPISPSRPESIPKSTDELEVLMKCLQQGGVSLIGKQQPFCKDYRKSFIKRSKNPIINEKAHRLRTLHSTLKAKELDLQSINKILDDNQLTVDKFRLWKQENQELLTDIIKNRHAGRPQGDRTGRDPPGYGQEMGLGSTTSLPSQGSFRLSCGKASPSGTDEELGDGNHLWTSRLSVKLGGPKQEVDASCASGVETGHAVSSPDQDSGPSRGSEDRPLRRSKSHRLSTIV</sequence>
<dbReference type="Pfam" id="PF00536">
    <property type="entry name" value="SAM_1"/>
    <property type="match status" value="1"/>
</dbReference>
<dbReference type="Pfam" id="PF00169">
    <property type="entry name" value="PH"/>
    <property type="match status" value="1"/>
</dbReference>
<evidence type="ECO:0000259" key="6">
    <source>
        <dbReference type="PROSITE" id="PS50106"/>
    </source>
</evidence>
<dbReference type="InterPro" id="IPR011993">
    <property type="entry name" value="PH-like_dom_sf"/>
</dbReference>
<feature type="compositionally biased region" description="Polar residues" evidence="3">
    <location>
        <begin position="585"/>
        <end position="600"/>
    </location>
</feature>
<feature type="domain" description="SAM" evidence="5">
    <location>
        <begin position="7"/>
        <end position="70"/>
    </location>
</feature>
<dbReference type="PANTHER" id="PTHR12844:SF10">
    <property type="entry name" value="CONNECTOR ENHANCER OF KINASE SUPPRESSOR OF RAS 1"/>
    <property type="match status" value="1"/>
</dbReference>
<dbReference type="SUPFAM" id="SSF47769">
    <property type="entry name" value="SAM/Pointed domain"/>
    <property type="match status" value="1"/>
</dbReference>
<evidence type="ECO:0000259" key="7">
    <source>
        <dbReference type="PROSITE" id="PS51290"/>
    </source>
</evidence>
<evidence type="ECO:0000256" key="2">
    <source>
        <dbReference type="ARBA" id="ARBA00022553"/>
    </source>
</evidence>
<evidence type="ECO:0000259" key="4">
    <source>
        <dbReference type="PROSITE" id="PS50003"/>
    </source>
</evidence>
<dbReference type="STRING" id="7868.ENSCMIP00000042720"/>
<dbReference type="InterPro" id="IPR001478">
    <property type="entry name" value="PDZ"/>
</dbReference>
<comment type="similarity">
    <text evidence="1">Belongs to the CNKSR family.</text>
</comment>
<reference evidence="8" key="5">
    <citation type="submission" date="2025-09" db="UniProtKB">
        <authorList>
            <consortium name="Ensembl"/>
        </authorList>
    </citation>
    <scope>IDENTIFICATION</scope>
</reference>
<feature type="region of interest" description="Disordered" evidence="3">
    <location>
        <begin position="563"/>
        <end position="651"/>
    </location>
</feature>
<evidence type="ECO:0008006" key="10">
    <source>
        <dbReference type="Google" id="ProtNLM"/>
    </source>
</evidence>
<dbReference type="PROSITE" id="PS50105">
    <property type="entry name" value="SAM_DOMAIN"/>
    <property type="match status" value="1"/>
</dbReference>
<reference evidence="9" key="1">
    <citation type="journal article" date="2006" name="Science">
        <title>Ancient noncoding elements conserved in the human genome.</title>
        <authorList>
            <person name="Venkatesh B."/>
            <person name="Kirkness E.F."/>
            <person name="Loh Y.H."/>
            <person name="Halpern A.L."/>
            <person name="Lee A.P."/>
            <person name="Johnson J."/>
            <person name="Dandona N."/>
            <person name="Viswanathan L.D."/>
            <person name="Tay A."/>
            <person name="Venter J.C."/>
            <person name="Strausberg R.L."/>
            <person name="Brenner S."/>
        </authorList>
    </citation>
    <scope>NUCLEOTIDE SEQUENCE [LARGE SCALE GENOMIC DNA]</scope>
</reference>
<organism evidence="8 9">
    <name type="scientific">Callorhinchus milii</name>
    <name type="common">Ghost shark</name>
    <dbReference type="NCBI Taxonomy" id="7868"/>
    <lineage>
        <taxon>Eukaryota</taxon>
        <taxon>Metazoa</taxon>
        <taxon>Chordata</taxon>
        <taxon>Craniata</taxon>
        <taxon>Vertebrata</taxon>
        <taxon>Chondrichthyes</taxon>
        <taxon>Holocephali</taxon>
        <taxon>Chimaeriformes</taxon>
        <taxon>Callorhinchidae</taxon>
        <taxon>Callorhinchus</taxon>
    </lineage>
</organism>
<feature type="domain" description="CRIC" evidence="7">
    <location>
        <begin position="78"/>
        <end position="168"/>
    </location>
</feature>
<reference evidence="8" key="4">
    <citation type="submission" date="2025-08" db="UniProtKB">
        <authorList>
            <consortium name="Ensembl"/>
        </authorList>
    </citation>
    <scope>IDENTIFICATION</scope>
</reference>
<reference evidence="9" key="2">
    <citation type="journal article" date="2007" name="PLoS Biol.">
        <title>Survey sequencing and comparative analysis of the elephant shark (Callorhinchus milii) genome.</title>
        <authorList>
            <person name="Venkatesh B."/>
            <person name="Kirkness E.F."/>
            <person name="Loh Y.H."/>
            <person name="Halpern A.L."/>
            <person name="Lee A.P."/>
            <person name="Johnson J."/>
            <person name="Dandona N."/>
            <person name="Viswanathan L.D."/>
            <person name="Tay A."/>
            <person name="Venter J.C."/>
            <person name="Strausberg R.L."/>
            <person name="Brenner S."/>
        </authorList>
    </citation>
    <scope>NUCLEOTIDE SEQUENCE [LARGE SCALE GENOMIC DNA]</scope>
</reference>